<proteinExistence type="predicted"/>
<protein>
    <recommendedName>
        <fullName evidence="2">Cytochrome c</fullName>
    </recommendedName>
</protein>
<evidence type="ECO:0000313" key="1">
    <source>
        <dbReference type="EMBL" id="OIR11474.1"/>
    </source>
</evidence>
<accession>A0A1J5SSH5</accession>
<comment type="caution">
    <text evidence="1">The sequence shown here is derived from an EMBL/GenBank/DDBJ whole genome shotgun (WGS) entry which is preliminary data.</text>
</comment>
<dbReference type="AlphaFoldDB" id="A0A1J5SSH5"/>
<dbReference type="EMBL" id="MLJW01000020">
    <property type="protein sequence ID" value="OIR11474.1"/>
    <property type="molecule type" value="Genomic_DNA"/>
</dbReference>
<organism evidence="1">
    <name type="scientific">mine drainage metagenome</name>
    <dbReference type="NCBI Taxonomy" id="410659"/>
    <lineage>
        <taxon>unclassified sequences</taxon>
        <taxon>metagenomes</taxon>
        <taxon>ecological metagenomes</taxon>
    </lineage>
</organism>
<sequence length="166" mass="17618">MNPLLLAAFAAAIALSGAAHAAEPAAAAVVPSERTDASYAPGMGEIMAATQMRHAKLWFAGQAGNWPLASYELDEIEEGLADAVKYHPVFKQDAPVAAMLDKYTARPLGELRNAVTAKDAAEFRRSFQHLTQACNGCHQAAGQGFIVIKRPGPNPFGNQEFAPDGR</sequence>
<reference evidence="1" key="1">
    <citation type="submission" date="2016-10" db="EMBL/GenBank/DDBJ databases">
        <title>Sequence of Gallionella enrichment culture.</title>
        <authorList>
            <person name="Poehlein A."/>
            <person name="Muehling M."/>
            <person name="Daniel R."/>
        </authorList>
    </citation>
    <scope>NUCLEOTIDE SEQUENCE</scope>
</reference>
<gene>
    <name evidence="1" type="ORF">GALL_69670</name>
</gene>
<evidence type="ECO:0008006" key="2">
    <source>
        <dbReference type="Google" id="ProtNLM"/>
    </source>
</evidence>
<name>A0A1J5SSH5_9ZZZZ</name>